<dbReference type="GeneID" id="66053428"/>
<gene>
    <name evidence="1" type="ORF">CHLRE_05g241550v5</name>
</gene>
<sequence>MVPKLRGSIVSQIQELLAKSGPPVEAHAVHEHMPVMRGMAVLRGRVYGVVAARGSDKHKAIAATGLQSGRVLIRSSEDGCLYSVTDRTGAILDAMSVMEDGEQGMPVPRIAPVRSVTEYRHPSSALQMSTRPDCSPVAAIALCRSLSRAATTP</sequence>
<proteinExistence type="predicted"/>
<reference evidence="1 2" key="1">
    <citation type="journal article" date="2007" name="Science">
        <title>The Chlamydomonas genome reveals the evolution of key animal and plant functions.</title>
        <authorList>
            <person name="Merchant S.S."/>
            <person name="Prochnik S.E."/>
            <person name="Vallon O."/>
            <person name="Harris E.H."/>
            <person name="Karpowicz S.J."/>
            <person name="Witman G.B."/>
            <person name="Terry A."/>
            <person name="Salamov A."/>
            <person name="Fritz-Laylin L.K."/>
            <person name="Marechal-Drouard L."/>
            <person name="Marshall W.F."/>
            <person name="Qu L.H."/>
            <person name="Nelson D.R."/>
            <person name="Sanderfoot A.A."/>
            <person name="Spalding M.H."/>
            <person name="Kapitonov V.V."/>
            <person name="Ren Q."/>
            <person name="Ferris P."/>
            <person name="Lindquist E."/>
            <person name="Shapiro H."/>
            <person name="Lucas S.M."/>
            <person name="Grimwood J."/>
            <person name="Schmutz J."/>
            <person name="Cardol P."/>
            <person name="Cerutti H."/>
            <person name="Chanfreau G."/>
            <person name="Chen C.L."/>
            <person name="Cognat V."/>
            <person name="Croft M.T."/>
            <person name="Dent R."/>
            <person name="Dutcher S."/>
            <person name="Fernandez E."/>
            <person name="Fukuzawa H."/>
            <person name="Gonzalez-Ballester D."/>
            <person name="Gonzalez-Halphen D."/>
            <person name="Hallmann A."/>
            <person name="Hanikenne M."/>
            <person name="Hippler M."/>
            <person name="Inwood W."/>
            <person name="Jabbari K."/>
            <person name="Kalanon M."/>
            <person name="Kuras R."/>
            <person name="Lefebvre P.A."/>
            <person name="Lemaire S.D."/>
            <person name="Lobanov A.V."/>
            <person name="Lohr M."/>
            <person name="Manuell A."/>
            <person name="Meier I."/>
            <person name="Mets L."/>
            <person name="Mittag M."/>
            <person name="Mittelmeier T."/>
            <person name="Moroney J.V."/>
            <person name="Moseley J."/>
            <person name="Napoli C."/>
            <person name="Nedelcu A.M."/>
            <person name="Niyogi K."/>
            <person name="Novoselov S.V."/>
            <person name="Paulsen I.T."/>
            <person name="Pazour G."/>
            <person name="Purton S."/>
            <person name="Ral J.P."/>
            <person name="Riano-Pachon D.M."/>
            <person name="Riekhof W."/>
            <person name="Rymarquis L."/>
            <person name="Schroda M."/>
            <person name="Stern D."/>
            <person name="Umen J."/>
            <person name="Willows R."/>
            <person name="Wilson N."/>
            <person name="Zimmer S.L."/>
            <person name="Allmer J."/>
            <person name="Balk J."/>
            <person name="Bisova K."/>
            <person name="Chen C.J."/>
            <person name="Elias M."/>
            <person name="Gendler K."/>
            <person name="Hauser C."/>
            <person name="Lamb M.R."/>
            <person name="Ledford H."/>
            <person name="Long J.C."/>
            <person name="Minagawa J."/>
            <person name="Page M.D."/>
            <person name="Pan J."/>
            <person name="Pootakham W."/>
            <person name="Roje S."/>
            <person name="Rose A."/>
            <person name="Stahlberg E."/>
            <person name="Terauchi A.M."/>
            <person name="Yang P."/>
            <person name="Ball S."/>
            <person name="Bowler C."/>
            <person name="Dieckmann C.L."/>
            <person name="Gladyshev V.N."/>
            <person name="Green P."/>
            <person name="Jorgensen R."/>
            <person name="Mayfield S."/>
            <person name="Mueller-Roeber B."/>
            <person name="Rajamani S."/>
            <person name="Sayre R.T."/>
            <person name="Brokstein P."/>
            <person name="Dubchak I."/>
            <person name="Goodstein D."/>
            <person name="Hornick L."/>
            <person name="Huang Y.W."/>
            <person name="Jhaveri J."/>
            <person name="Luo Y."/>
            <person name="Martinez D."/>
            <person name="Ngau W.C."/>
            <person name="Otillar B."/>
            <person name="Poliakov A."/>
            <person name="Porter A."/>
            <person name="Szajkowski L."/>
            <person name="Werner G."/>
            <person name="Zhou K."/>
            <person name="Grigoriev I.V."/>
            <person name="Rokhsar D.S."/>
            <person name="Grossman A.R."/>
        </authorList>
    </citation>
    <scope>NUCLEOTIDE SEQUENCE [LARGE SCALE GENOMIC DNA]</scope>
    <source>
        <strain evidence="2">CC-503</strain>
    </source>
</reference>
<accession>A0A2K3DT77</accession>
<organism evidence="1 2">
    <name type="scientific">Chlamydomonas reinhardtii</name>
    <name type="common">Chlamydomonas smithii</name>
    <dbReference type="NCBI Taxonomy" id="3055"/>
    <lineage>
        <taxon>Eukaryota</taxon>
        <taxon>Viridiplantae</taxon>
        <taxon>Chlorophyta</taxon>
        <taxon>core chlorophytes</taxon>
        <taxon>Chlorophyceae</taxon>
        <taxon>CS clade</taxon>
        <taxon>Chlamydomonadales</taxon>
        <taxon>Chlamydomonadaceae</taxon>
        <taxon>Chlamydomonas</taxon>
    </lineage>
</organism>
<name>A0A2K3DT77_CHLRE</name>
<evidence type="ECO:0000313" key="2">
    <source>
        <dbReference type="Proteomes" id="UP000006906"/>
    </source>
</evidence>
<dbReference type="AlphaFoldDB" id="A0A2K3DT77"/>
<dbReference type="EMBL" id="CM008966">
    <property type="protein sequence ID" value="PNW83744.1"/>
    <property type="molecule type" value="Genomic_DNA"/>
</dbReference>
<dbReference type="Gramene" id="PNW83744">
    <property type="protein sequence ID" value="PNW83744"/>
    <property type="gene ID" value="CHLRE_05g241550v5"/>
</dbReference>
<dbReference type="Proteomes" id="UP000006906">
    <property type="component" value="Chromosome 5"/>
</dbReference>
<protein>
    <submittedName>
        <fullName evidence="1">Uncharacterized protein</fullName>
    </submittedName>
</protein>
<dbReference type="KEGG" id="cre:CHLRE_05g241550v5"/>
<dbReference type="InParanoid" id="A0A2K3DT77"/>
<evidence type="ECO:0000313" key="1">
    <source>
        <dbReference type="EMBL" id="PNW83744.1"/>
    </source>
</evidence>
<dbReference type="RefSeq" id="XP_042924946.1">
    <property type="nucleotide sequence ID" value="XM_043062383.1"/>
</dbReference>
<keyword evidence="2" id="KW-1185">Reference proteome</keyword>